<name>A0A7F5RIS1_AGRPL</name>
<dbReference type="RefSeq" id="XP_025835871.1">
    <property type="nucleotide sequence ID" value="XM_025980086.1"/>
</dbReference>
<evidence type="ECO:0000313" key="3">
    <source>
        <dbReference type="RefSeq" id="XP_025835871.1"/>
    </source>
</evidence>
<evidence type="ECO:0000313" key="2">
    <source>
        <dbReference type="Proteomes" id="UP000192223"/>
    </source>
</evidence>
<organism evidence="2 3">
    <name type="scientific">Agrilus planipennis</name>
    <name type="common">Emerald ash borer</name>
    <name type="synonym">Agrilus marcopoli</name>
    <dbReference type="NCBI Taxonomy" id="224129"/>
    <lineage>
        <taxon>Eukaryota</taxon>
        <taxon>Metazoa</taxon>
        <taxon>Ecdysozoa</taxon>
        <taxon>Arthropoda</taxon>
        <taxon>Hexapoda</taxon>
        <taxon>Insecta</taxon>
        <taxon>Pterygota</taxon>
        <taxon>Neoptera</taxon>
        <taxon>Endopterygota</taxon>
        <taxon>Coleoptera</taxon>
        <taxon>Polyphaga</taxon>
        <taxon>Elateriformia</taxon>
        <taxon>Buprestoidea</taxon>
        <taxon>Buprestidae</taxon>
        <taxon>Agrilinae</taxon>
        <taxon>Agrilus</taxon>
    </lineage>
</organism>
<feature type="compositionally biased region" description="Polar residues" evidence="1">
    <location>
        <begin position="166"/>
        <end position="183"/>
    </location>
</feature>
<gene>
    <name evidence="3" type="primary">LOC112906246</name>
</gene>
<dbReference type="KEGG" id="apln:112906246"/>
<feature type="compositionally biased region" description="Low complexity" evidence="1">
    <location>
        <begin position="150"/>
        <end position="164"/>
    </location>
</feature>
<dbReference type="GeneID" id="112906246"/>
<accession>A0A7F5RIS1</accession>
<feature type="non-terminal residue" evidence="3">
    <location>
        <position position="1"/>
    </location>
</feature>
<reference evidence="3" key="1">
    <citation type="submission" date="2025-08" db="UniProtKB">
        <authorList>
            <consortium name="RefSeq"/>
        </authorList>
    </citation>
    <scope>IDENTIFICATION</scope>
    <source>
        <tissue evidence="3">Entire body</tissue>
    </source>
</reference>
<dbReference type="InParanoid" id="A0A7F5RIS1"/>
<protein>
    <submittedName>
        <fullName evidence="3">Uncharacterized protein LOC112906246</fullName>
    </submittedName>
</protein>
<proteinExistence type="predicted"/>
<dbReference type="Proteomes" id="UP000192223">
    <property type="component" value="Unplaced"/>
</dbReference>
<evidence type="ECO:0000256" key="1">
    <source>
        <dbReference type="SAM" id="MobiDB-lite"/>
    </source>
</evidence>
<sequence length="233" mass="24224">LKQILFLFSAYWPRSESSGAAAAAAAANAANLFAATGGAYGLAPHPSLPFGMLPPTSSRGMPSYPTATSAAAVYSNAYSNTLSVAASQAASLGIPAASAAWWSMASHLAAQDYLARLQASGLNFPGLPNPADLPYSPLSLSSLTGYPKAKTSKNSSTLSSTASLPKHQSSSVGNTLVKSQKTPAHSINYSSSSMKLNDGRTEQSIYTNTPMPSSRNNTATSNCGKFYYFPFFI</sequence>
<feature type="region of interest" description="Disordered" evidence="1">
    <location>
        <begin position="150"/>
        <end position="183"/>
    </location>
</feature>
<dbReference type="AlphaFoldDB" id="A0A7F5RIS1"/>
<keyword evidence="2" id="KW-1185">Reference proteome</keyword>